<dbReference type="InterPro" id="IPR005814">
    <property type="entry name" value="Aminotrans_3"/>
</dbReference>
<sequence>MDPAKNMMAVSHTLNTLVYQYERTHPGSKEVHDRAKKVLPAGSTRSVLVSEPFPFVIKSAAGAYVTTIDGITFEDFVSDFSAGIYGHSHPVIHDAVQKALATGFSLGGITQKEAELAEILTTRIPSFEKVRFCNSGTEANMFALATAVAYTQRKKIVVFDNGYHGGTLSFSTTRNVMNLPHEFIIAKYNSIEETQPLLSNEIAAILVEPLQAAGGMRLATPEFLQFLRESATKIGAVLIFDEVVTSRLHYHGIQGAWNIKPDMTTVGKYLGGGFPFGAFGGSSKIMDRFDSADKSVAIHHSGTFNNNIFTMTAAVAASELITPAELERLNRLGDRFRGQGNILIRKAGFDDMSFSGYGSAIGVHFTGSEAGSLLDCFYFTLLNRGIAIGRRGFVSLNLMHTEASIDRLLEAVSCFLEDFGGASHIKSRL</sequence>
<evidence type="ECO:0008006" key="6">
    <source>
        <dbReference type="Google" id="ProtNLM"/>
    </source>
</evidence>
<dbReference type="PANTHER" id="PTHR43713">
    <property type="entry name" value="GLUTAMATE-1-SEMIALDEHYDE 2,1-AMINOMUTASE"/>
    <property type="match status" value="1"/>
</dbReference>
<keyword evidence="2 3" id="KW-0663">Pyridoxal phosphate</keyword>
<reference evidence="5" key="1">
    <citation type="journal article" date="2015" name="Genome Announc.">
        <title>Draft genome sequence of the fungus Penicillium brasilianum MG11.</title>
        <authorList>
            <person name="Horn F."/>
            <person name="Linde J."/>
            <person name="Mattern D.J."/>
            <person name="Walther G."/>
            <person name="Guthke R."/>
            <person name="Brakhage A.A."/>
            <person name="Valiante V."/>
        </authorList>
    </citation>
    <scope>NUCLEOTIDE SEQUENCE [LARGE SCALE GENOMIC DNA]</scope>
    <source>
        <strain evidence="5">MG11</strain>
    </source>
</reference>
<evidence type="ECO:0000256" key="1">
    <source>
        <dbReference type="ARBA" id="ARBA00001933"/>
    </source>
</evidence>
<dbReference type="Gene3D" id="3.40.640.10">
    <property type="entry name" value="Type I PLP-dependent aspartate aminotransferase-like (Major domain)"/>
    <property type="match status" value="1"/>
</dbReference>
<name>A0A0F7TN07_PENBI</name>
<dbReference type="STRING" id="104259.A0A0F7TN07"/>
<dbReference type="InterPro" id="IPR015422">
    <property type="entry name" value="PyrdxlP-dep_Trfase_small"/>
</dbReference>
<dbReference type="OrthoDB" id="425114at2759"/>
<dbReference type="Pfam" id="PF00202">
    <property type="entry name" value="Aminotran_3"/>
    <property type="match status" value="1"/>
</dbReference>
<organism evidence="4 5">
    <name type="scientific">Penicillium brasilianum</name>
    <dbReference type="NCBI Taxonomy" id="104259"/>
    <lineage>
        <taxon>Eukaryota</taxon>
        <taxon>Fungi</taxon>
        <taxon>Dikarya</taxon>
        <taxon>Ascomycota</taxon>
        <taxon>Pezizomycotina</taxon>
        <taxon>Eurotiomycetes</taxon>
        <taxon>Eurotiomycetidae</taxon>
        <taxon>Eurotiales</taxon>
        <taxon>Aspergillaceae</taxon>
        <taxon>Penicillium</taxon>
    </lineage>
</organism>
<dbReference type="SUPFAM" id="SSF53383">
    <property type="entry name" value="PLP-dependent transferases"/>
    <property type="match status" value="1"/>
</dbReference>
<dbReference type="Gene3D" id="3.90.1150.10">
    <property type="entry name" value="Aspartate Aminotransferase, domain 1"/>
    <property type="match status" value="1"/>
</dbReference>
<dbReference type="GO" id="GO:0030170">
    <property type="term" value="F:pyridoxal phosphate binding"/>
    <property type="evidence" value="ECO:0007669"/>
    <property type="project" value="InterPro"/>
</dbReference>
<dbReference type="InterPro" id="IPR015421">
    <property type="entry name" value="PyrdxlP-dep_Trfase_major"/>
</dbReference>
<protein>
    <recommendedName>
        <fullName evidence="6">Glutamate-1-semialdehyde 2,1-aminomutase</fullName>
    </recommendedName>
</protein>
<evidence type="ECO:0000256" key="3">
    <source>
        <dbReference type="RuleBase" id="RU003560"/>
    </source>
</evidence>
<evidence type="ECO:0000313" key="5">
    <source>
        <dbReference type="Proteomes" id="UP000042958"/>
    </source>
</evidence>
<dbReference type="GO" id="GO:0008483">
    <property type="term" value="F:transaminase activity"/>
    <property type="evidence" value="ECO:0007669"/>
    <property type="project" value="InterPro"/>
</dbReference>
<dbReference type="PANTHER" id="PTHR43713:SF3">
    <property type="entry name" value="GLUTAMATE-1-SEMIALDEHYDE 2,1-AMINOMUTASE 1, CHLOROPLASTIC-RELATED"/>
    <property type="match status" value="1"/>
</dbReference>
<accession>A0A0F7TN07</accession>
<comment type="similarity">
    <text evidence="3">Belongs to the class-III pyridoxal-phosphate-dependent aminotransferase family.</text>
</comment>
<dbReference type="AlphaFoldDB" id="A0A0F7TN07"/>
<gene>
    <name evidence="4" type="ORF">PMG11_05947</name>
</gene>
<dbReference type="Proteomes" id="UP000042958">
    <property type="component" value="Unassembled WGS sequence"/>
</dbReference>
<dbReference type="InterPro" id="IPR015424">
    <property type="entry name" value="PyrdxlP-dep_Trfase"/>
</dbReference>
<evidence type="ECO:0000256" key="2">
    <source>
        <dbReference type="ARBA" id="ARBA00022898"/>
    </source>
</evidence>
<dbReference type="EMBL" id="CDHK01000005">
    <property type="protein sequence ID" value="CEJ57246.1"/>
    <property type="molecule type" value="Genomic_DNA"/>
</dbReference>
<evidence type="ECO:0000313" key="4">
    <source>
        <dbReference type="EMBL" id="CEJ57246.1"/>
    </source>
</evidence>
<proteinExistence type="inferred from homology"/>
<keyword evidence="5" id="KW-1185">Reference proteome</keyword>
<comment type="cofactor">
    <cofactor evidence="1">
        <name>pyridoxal 5'-phosphate</name>
        <dbReference type="ChEBI" id="CHEBI:597326"/>
    </cofactor>
</comment>